<evidence type="ECO:0000313" key="5">
    <source>
        <dbReference type="Proteomes" id="UP001287286"/>
    </source>
</evidence>
<reference evidence="3" key="1">
    <citation type="submission" date="2015-05" db="EMBL/GenBank/DDBJ databases">
        <authorList>
            <person name="Wang D.B."/>
            <person name="Wang M."/>
        </authorList>
    </citation>
    <scope>NUCLEOTIDE SEQUENCE</scope>
    <source>
        <strain evidence="3">36-1</strain>
    </source>
</reference>
<reference evidence="3 4" key="2">
    <citation type="journal article" date="2016" name="Front. Microbiol.">
        <title>Genome and transcriptome sequences reveal the specific parasitism of the nematophagous Purpureocillium lilacinum 36-1.</title>
        <authorList>
            <person name="Xie J."/>
            <person name="Li S."/>
            <person name="Mo C."/>
            <person name="Xiao X."/>
            <person name="Peng D."/>
            <person name="Wang G."/>
            <person name="Xiao Y."/>
        </authorList>
    </citation>
    <scope>NUCLEOTIDE SEQUENCE [LARGE SCALE GENOMIC DNA]</scope>
    <source>
        <strain evidence="3 4">36-1</strain>
    </source>
</reference>
<comment type="caution">
    <text evidence="3">The sequence shown here is derived from an EMBL/GenBank/DDBJ whole genome shotgun (WGS) entry which is preliminary data.</text>
</comment>
<evidence type="ECO:0000256" key="1">
    <source>
        <dbReference type="SAM" id="MobiDB-lite"/>
    </source>
</evidence>
<evidence type="ECO:0000313" key="2">
    <source>
        <dbReference type="EMBL" id="KAK4081976.1"/>
    </source>
</evidence>
<dbReference type="Proteomes" id="UP001287286">
    <property type="component" value="Unassembled WGS sequence"/>
</dbReference>
<dbReference type="EMBL" id="LCWV01000010">
    <property type="protein sequence ID" value="PWI70047.1"/>
    <property type="molecule type" value="Genomic_DNA"/>
</dbReference>
<dbReference type="EMBL" id="JAWRVI010000068">
    <property type="protein sequence ID" value="KAK4081976.1"/>
    <property type="molecule type" value="Genomic_DNA"/>
</dbReference>
<keyword evidence="5" id="KW-1185">Reference proteome</keyword>
<evidence type="ECO:0000313" key="3">
    <source>
        <dbReference type="EMBL" id="PWI70047.1"/>
    </source>
</evidence>
<protein>
    <submittedName>
        <fullName evidence="3">Uncharacterized protein</fullName>
    </submittedName>
</protein>
<organism evidence="3 4">
    <name type="scientific">Purpureocillium lilacinum</name>
    <name type="common">Paecilomyces lilacinus</name>
    <dbReference type="NCBI Taxonomy" id="33203"/>
    <lineage>
        <taxon>Eukaryota</taxon>
        <taxon>Fungi</taxon>
        <taxon>Dikarya</taxon>
        <taxon>Ascomycota</taxon>
        <taxon>Pezizomycotina</taxon>
        <taxon>Sordariomycetes</taxon>
        <taxon>Hypocreomycetidae</taxon>
        <taxon>Hypocreales</taxon>
        <taxon>Ophiocordycipitaceae</taxon>
        <taxon>Purpureocillium</taxon>
    </lineage>
</organism>
<sequence>MASRLSSFTTSQTFFDYVVTGFEARTTIGLPRWKQGHAAVHRPDIKLRPFREHAQEAHDIKPTAVNTTLRRAGGRTVREGLVVAPSVFPHRQAPGQANKGAVLGFIRLSKLARRLAAESGRPVTGAPRGHCPFWEDTPANLNGTRDLWVAIRPGLPSRSKQRGRAARLGTYARHEGQAVLELSLFGSQPSKELFLPALRDNTWRGGTCFVDQGLQRAEASRRSDFSLSLLRSVYAGFKYEADHAVSGKVASFFPGSSHMQSATDGGYSGIEHKAHVSLRIALPQNVMAKADTSELGFSGGRGAGRGVGEVPPAMVATLDGQAGVARRSERSEWSCPSGRGEPKGGKAVAGHGGGLHDVDAHRCQRARSQGGDTKGGRQEGSGHGAGRLRSWLEPCERAVRIGTLGCDGHKEAISHIWRRNGEGGITDEVAPCAYPDGAPFYSASLRRCCRLMAWRDVTRSRANVPDTVAGGGRGRPVALMGKTCMYVWQGKVPDIYCWKRFTTLDEGSRFAPGPLSTNLLSSHSSTVVAQGRQQDFPAKWTREAVGRGCCALMNKS</sequence>
<accession>A0A2U3E6D8</accession>
<reference evidence="2" key="3">
    <citation type="submission" date="2023-11" db="EMBL/GenBank/DDBJ databases">
        <authorList>
            <person name="Beijen E."/>
            <person name="Ohm R.A."/>
        </authorList>
    </citation>
    <scope>NUCLEOTIDE SEQUENCE</scope>
    <source>
        <strain evidence="2">CBS 150709</strain>
    </source>
</reference>
<gene>
    <name evidence="3" type="ORF">PCL_00191</name>
    <name evidence="2" type="ORF">Purlil1_11385</name>
</gene>
<feature type="region of interest" description="Disordered" evidence="1">
    <location>
        <begin position="320"/>
        <end position="388"/>
    </location>
</feature>
<proteinExistence type="predicted"/>
<dbReference type="Proteomes" id="UP000245956">
    <property type="component" value="Unassembled WGS sequence"/>
</dbReference>
<name>A0A2U3E6D8_PURLI</name>
<reference evidence="2 5" key="4">
    <citation type="journal article" date="2024" name="Microbiol. Resour. Announc.">
        <title>Genome annotations for the ascomycete fungi Trichoderma harzianum, Trichoderma aggressivum, and Purpureocillium lilacinum.</title>
        <authorList>
            <person name="Beijen E.P.W."/>
            <person name="Ohm R.A."/>
        </authorList>
    </citation>
    <scope>NUCLEOTIDE SEQUENCE [LARGE SCALE GENOMIC DNA]</scope>
    <source>
        <strain evidence="2 5">CBS 150709</strain>
    </source>
</reference>
<dbReference type="AlphaFoldDB" id="A0A2U3E6D8"/>
<evidence type="ECO:0000313" key="4">
    <source>
        <dbReference type="Proteomes" id="UP000245956"/>
    </source>
</evidence>